<name>E8R4C5_ISOPI</name>
<reference evidence="1 2" key="2">
    <citation type="journal article" date="2011" name="Stand. Genomic Sci.">
        <title>Complete genome sequence of Isosphaera pallida type strain (IS1B).</title>
        <authorList>
            <consortium name="US DOE Joint Genome Institute (JGI-PGF)"/>
            <person name="Goker M."/>
            <person name="Cleland D."/>
            <person name="Saunders E."/>
            <person name="Lapidus A."/>
            <person name="Nolan M."/>
            <person name="Lucas S."/>
            <person name="Hammon N."/>
            <person name="Deshpande S."/>
            <person name="Cheng J.F."/>
            <person name="Tapia R."/>
            <person name="Han C."/>
            <person name="Goodwin L."/>
            <person name="Pitluck S."/>
            <person name="Liolios K."/>
            <person name="Pagani I."/>
            <person name="Ivanova N."/>
            <person name="Mavromatis K."/>
            <person name="Pati A."/>
            <person name="Chen A."/>
            <person name="Palaniappan K."/>
            <person name="Land M."/>
            <person name="Hauser L."/>
            <person name="Chang Y.J."/>
            <person name="Jeffries C.D."/>
            <person name="Detter J.C."/>
            <person name="Beck B."/>
            <person name="Woyke T."/>
            <person name="Bristow J."/>
            <person name="Eisen J.A."/>
            <person name="Markowitz V."/>
            <person name="Hugenholtz P."/>
            <person name="Kyrpides N.C."/>
            <person name="Klenk H.P."/>
        </authorList>
    </citation>
    <scope>NUCLEOTIDE SEQUENCE [LARGE SCALE GENOMIC DNA]</scope>
    <source>
        <strain evidence="2">ATCC 43644 / DSM 9630 / IS1B</strain>
    </source>
</reference>
<dbReference type="InterPro" id="IPR019117">
    <property type="entry name" value="CRISPR-assoc_protein_Cmr3"/>
</dbReference>
<dbReference type="OrthoDB" id="274232at2"/>
<dbReference type="Proteomes" id="UP000008631">
    <property type="component" value="Chromosome"/>
</dbReference>
<evidence type="ECO:0000313" key="1">
    <source>
        <dbReference type="EMBL" id="ADV62726.1"/>
    </source>
</evidence>
<dbReference type="Gene3D" id="3.30.70.2940">
    <property type="match status" value="1"/>
</dbReference>
<dbReference type="HOGENOM" id="CLU_044328_0_0_0"/>
<accession>E8R4C5</accession>
<organism evidence="1 2">
    <name type="scientific">Isosphaera pallida (strain ATCC 43644 / DSM 9630 / IS1B)</name>
    <dbReference type="NCBI Taxonomy" id="575540"/>
    <lineage>
        <taxon>Bacteria</taxon>
        <taxon>Pseudomonadati</taxon>
        <taxon>Planctomycetota</taxon>
        <taxon>Planctomycetia</taxon>
        <taxon>Isosphaerales</taxon>
        <taxon>Isosphaeraceae</taxon>
        <taxon>Isosphaera</taxon>
    </lineage>
</organism>
<dbReference type="InParanoid" id="E8R4C5"/>
<dbReference type="Pfam" id="PF09700">
    <property type="entry name" value="Cas_Cmr3"/>
    <property type="match status" value="1"/>
</dbReference>
<dbReference type="Gene3D" id="2.60.40.4350">
    <property type="match status" value="1"/>
</dbReference>
<evidence type="ECO:0000313" key="2">
    <source>
        <dbReference type="Proteomes" id="UP000008631"/>
    </source>
</evidence>
<sequence>MSASSTSSQTTASLVTLKAHDVWFFRNSKPFGSGAATSALAETTKLPMPSVVFGAARTALGETLEGDWSHYYDGSLAGAVKRQRLGPPEIDPSDGSAWPASAVRLSGVLPARWFGDWTRAEPLFPVPMFVTVRKAATFETSSDASDNVRLAQPSDHDVIGFVGDDQGLRPVLTPITSRDTLESPFVGKPATGWLQRDDFVALACGQSPHGDLTERLIDESEFAETETRVGIARDNHRRTVQQGMLYQIQVDRWRTLSQSGNASGYGLMARVENADADELATSSAWRLGGESRWAWAAVARDDSEQPWLNAKVRGLILDAIRAHRRWWMTLASPAVFDHGWRPSWIQIRPGEDRSSLEAIWPNDADGTPLGQLVGLLLKAPQTQSGWDIAHKRPKRICRMAPIGAVWFFEFNDAMSDQVVESALTVLDRHLQGRCIADRQAHAGYGLAFVGAWSSSSARSTN</sequence>
<dbReference type="RefSeq" id="WP_013565014.1">
    <property type="nucleotide sequence ID" value="NC_014962.1"/>
</dbReference>
<proteinExistence type="predicted"/>
<dbReference type="STRING" id="575540.Isop_2147"/>
<reference key="1">
    <citation type="submission" date="2010-11" db="EMBL/GenBank/DDBJ databases">
        <title>The complete sequence of chromosome of Isophaera pallida ATCC 43644.</title>
        <authorList>
            <consortium name="US DOE Joint Genome Institute (JGI-PGF)"/>
            <person name="Lucas S."/>
            <person name="Copeland A."/>
            <person name="Lapidus A."/>
            <person name="Bruce D."/>
            <person name="Goodwin L."/>
            <person name="Pitluck S."/>
            <person name="Kyrpides N."/>
            <person name="Mavromatis K."/>
            <person name="Pagani I."/>
            <person name="Ivanova N."/>
            <person name="Saunders E."/>
            <person name="Brettin T."/>
            <person name="Detter J.C."/>
            <person name="Han C."/>
            <person name="Tapia R."/>
            <person name="Land M."/>
            <person name="Hauser L."/>
            <person name="Markowitz V."/>
            <person name="Cheng J.-F."/>
            <person name="Hugenholtz P."/>
            <person name="Woyke T."/>
            <person name="Wu D."/>
            <person name="Eisen J.A."/>
        </authorList>
    </citation>
    <scope>NUCLEOTIDE SEQUENCE</scope>
    <source>
        <strain>ATCC 43644</strain>
    </source>
</reference>
<keyword evidence="2" id="KW-1185">Reference proteome</keyword>
<dbReference type="KEGG" id="ipa:Isop_2147"/>
<protein>
    <submittedName>
        <fullName evidence="1">CRISPR-associated protein, Cmr3</fullName>
    </submittedName>
</protein>
<dbReference type="AlphaFoldDB" id="E8R4C5"/>
<dbReference type="EMBL" id="CP002353">
    <property type="protein sequence ID" value="ADV62726.1"/>
    <property type="molecule type" value="Genomic_DNA"/>
</dbReference>
<dbReference type="eggNOG" id="COG1769">
    <property type="taxonomic scope" value="Bacteria"/>
</dbReference>
<gene>
    <name evidence="1" type="ordered locus">Isop_2147</name>
</gene>